<keyword evidence="7" id="KW-0408">Iron</keyword>
<dbReference type="Gene3D" id="2.20.25.90">
    <property type="entry name" value="ADC-like domains"/>
    <property type="match status" value="1"/>
</dbReference>
<evidence type="ECO:0000256" key="5">
    <source>
        <dbReference type="ARBA" id="ARBA00022729"/>
    </source>
</evidence>
<evidence type="ECO:0000259" key="9">
    <source>
        <dbReference type="PROSITE" id="PS51669"/>
    </source>
</evidence>
<dbReference type="Pfam" id="PF04879">
    <property type="entry name" value="Molybdop_Fe4S4"/>
    <property type="match status" value="1"/>
</dbReference>
<keyword evidence="6" id="KW-0560">Oxidoreductase</keyword>
<protein>
    <submittedName>
        <fullName evidence="10">Anaerobic dehydrogenases, typically selenocysteine-containing</fullName>
    </submittedName>
</protein>
<dbReference type="GO" id="GO:0016491">
    <property type="term" value="F:oxidoreductase activity"/>
    <property type="evidence" value="ECO:0007669"/>
    <property type="project" value="UniProtKB-KW"/>
</dbReference>
<dbReference type="Pfam" id="PF00384">
    <property type="entry name" value="Molybdopterin"/>
    <property type="match status" value="1"/>
</dbReference>
<reference evidence="10" key="1">
    <citation type="submission" date="2018-06" db="EMBL/GenBank/DDBJ databases">
        <authorList>
            <person name="Zhirakovskaya E."/>
        </authorList>
    </citation>
    <scope>NUCLEOTIDE SEQUENCE</scope>
</reference>
<evidence type="ECO:0000256" key="2">
    <source>
        <dbReference type="ARBA" id="ARBA00022485"/>
    </source>
</evidence>
<keyword evidence="4" id="KW-0479">Metal-binding</keyword>
<sequence>MDISRRKFFKIAGGVSAATIVSAATGKELFMLKEASAQEAGDIAKQFGNIDVKYSADVMCPSECSLEMWIKDGTLSKIYGNTHCSYNDGIVCAKGSSGAQLVYSPQRIKYPMIRVGERGEAKFRKASWEEAIDYISTKLTKIKKEHGPEAVIMDAGDVTDRDPYWRFAFAYGTPNVVEHGSICDTPRRHGPKLMFGGKRIEPDVMRPVPVRQADGSLKEDYTYKSRLIIYNGWNPFVATRIQYENRGTVGSKVENGCKVVVIDPSHTNTAAQSDMWLSPRAGTDPDLFAAMLRYILENNDNKNPEKNYIDWAFKKYSLGWEEFEREFKSWWNKKDPINNMPYFTLEWAANRTGLPQEKIEELSHLFGITKPAALIWGMQSPGHHFNGSVASVIGTALNVITGNFDVPGGVIDTELVKWNKGGNATGKWLKKRKVNRKINGVEVESEQENLQMDAFGDWPAGWDDVVGDYPRRFMDGVTLNYGPFKGHKYPIKGYILRTGNSVMTAGAPQKWKEGLTAKDAKGNYKVELNVFIDTLFLESAYYADVILPEASYAERISLSDVYPSHSMGWLRDQVIKPLHESKTPFDIMIALTKALHKKGDKDIKPEDFWERYDNEEDFWNEALKGVPGRYNIGQPLRYPKFPEGYKLIGTPDSLEKGNVTIDHTKKVVKGVPVTVKWLREHHGVATWPMSWYRYRKWDPKKKDWVHNGVFPRGTKSKKIEFVWDWTDKNGNRKGRYSKYNKRLEESGVIPRGLKEIGFKKFSSTFFWFETIWNPHTNPAYKKYIDEYPFQLISGRVHQSMTATQMIPWLGETPVEGTWMPLNNEFEFDMLEARPGGIANYKVEKMKFKPGTWCVGTVLINASDAKKIGVTTGDMLEVENPFGNTTKGKAFVSEGIRP</sequence>
<dbReference type="SUPFAM" id="SSF53706">
    <property type="entry name" value="Formate dehydrogenase/DMSO reductase, domains 1-3"/>
    <property type="match status" value="1"/>
</dbReference>
<dbReference type="PROSITE" id="PS51669">
    <property type="entry name" value="4FE4S_MOW_BIS_MGD"/>
    <property type="match status" value="1"/>
</dbReference>
<dbReference type="SMART" id="SM00926">
    <property type="entry name" value="Molybdop_Fe4S4"/>
    <property type="match status" value="1"/>
</dbReference>
<dbReference type="GO" id="GO:0046872">
    <property type="term" value="F:metal ion binding"/>
    <property type="evidence" value="ECO:0007669"/>
    <property type="project" value="UniProtKB-KW"/>
</dbReference>
<dbReference type="InterPro" id="IPR009010">
    <property type="entry name" value="Asp_de-COase-like_dom_sf"/>
</dbReference>
<dbReference type="GO" id="GO:0043546">
    <property type="term" value="F:molybdopterin cofactor binding"/>
    <property type="evidence" value="ECO:0007669"/>
    <property type="project" value="InterPro"/>
</dbReference>
<dbReference type="CDD" id="cd02775">
    <property type="entry name" value="MopB_CT"/>
    <property type="match status" value="1"/>
</dbReference>
<dbReference type="InterPro" id="IPR006656">
    <property type="entry name" value="Mopterin_OxRdtase"/>
</dbReference>
<keyword evidence="2" id="KW-0004">4Fe-4S</keyword>
<dbReference type="InterPro" id="IPR050612">
    <property type="entry name" value="Prok_Mopterin_Oxidored"/>
</dbReference>
<dbReference type="Gene3D" id="3.40.228.10">
    <property type="entry name" value="Dimethylsulfoxide Reductase, domain 2"/>
    <property type="match status" value="1"/>
</dbReference>
<dbReference type="AlphaFoldDB" id="A0A3B0UHI9"/>
<dbReference type="Gene3D" id="2.40.40.20">
    <property type="match status" value="1"/>
</dbReference>
<dbReference type="InterPro" id="IPR006963">
    <property type="entry name" value="Mopterin_OxRdtase_4Fe-4S_dom"/>
</dbReference>
<evidence type="ECO:0000256" key="8">
    <source>
        <dbReference type="ARBA" id="ARBA00023014"/>
    </source>
</evidence>
<evidence type="ECO:0000256" key="3">
    <source>
        <dbReference type="ARBA" id="ARBA00022505"/>
    </source>
</evidence>
<dbReference type="SUPFAM" id="SSF50692">
    <property type="entry name" value="ADC-like"/>
    <property type="match status" value="1"/>
</dbReference>
<organism evidence="10">
    <name type="scientific">hydrothermal vent metagenome</name>
    <dbReference type="NCBI Taxonomy" id="652676"/>
    <lineage>
        <taxon>unclassified sequences</taxon>
        <taxon>metagenomes</taxon>
        <taxon>ecological metagenomes</taxon>
    </lineage>
</organism>
<feature type="non-terminal residue" evidence="10">
    <location>
        <position position="897"/>
    </location>
</feature>
<evidence type="ECO:0000256" key="6">
    <source>
        <dbReference type="ARBA" id="ARBA00023002"/>
    </source>
</evidence>
<evidence type="ECO:0000256" key="7">
    <source>
        <dbReference type="ARBA" id="ARBA00023004"/>
    </source>
</evidence>
<dbReference type="GO" id="GO:0051539">
    <property type="term" value="F:4 iron, 4 sulfur cluster binding"/>
    <property type="evidence" value="ECO:0007669"/>
    <property type="project" value="UniProtKB-KW"/>
</dbReference>
<dbReference type="PANTHER" id="PTHR43742:SF9">
    <property type="entry name" value="TETRATHIONATE REDUCTASE SUBUNIT A"/>
    <property type="match status" value="1"/>
</dbReference>
<name>A0A3B0UHI9_9ZZZZ</name>
<feature type="domain" description="4Fe-4S Mo/W bis-MGD-type" evidence="9">
    <location>
        <begin position="50"/>
        <end position="106"/>
    </location>
</feature>
<dbReference type="Pfam" id="PF01568">
    <property type="entry name" value="Molydop_binding"/>
    <property type="match status" value="1"/>
</dbReference>
<keyword evidence="3" id="KW-0500">Molybdenum</keyword>
<keyword evidence="8" id="KW-0411">Iron-sulfur</keyword>
<dbReference type="EMBL" id="UOET01000527">
    <property type="protein sequence ID" value="VAW30501.1"/>
    <property type="molecule type" value="Genomic_DNA"/>
</dbReference>
<dbReference type="PANTHER" id="PTHR43742">
    <property type="entry name" value="TRIMETHYLAMINE-N-OXIDE REDUCTASE"/>
    <property type="match status" value="1"/>
</dbReference>
<dbReference type="InterPro" id="IPR006311">
    <property type="entry name" value="TAT_signal"/>
</dbReference>
<comment type="similarity">
    <text evidence="1">Belongs to the prokaryotic molybdopterin-containing oxidoreductase family.</text>
</comment>
<evidence type="ECO:0000313" key="10">
    <source>
        <dbReference type="EMBL" id="VAW30501.1"/>
    </source>
</evidence>
<evidence type="ECO:0000256" key="1">
    <source>
        <dbReference type="ARBA" id="ARBA00010312"/>
    </source>
</evidence>
<dbReference type="Gene3D" id="3.40.50.740">
    <property type="match status" value="1"/>
</dbReference>
<keyword evidence="5" id="KW-0732">Signal</keyword>
<evidence type="ECO:0000256" key="4">
    <source>
        <dbReference type="ARBA" id="ARBA00022723"/>
    </source>
</evidence>
<dbReference type="InterPro" id="IPR006657">
    <property type="entry name" value="MoPterin_dinucl-bd_dom"/>
</dbReference>
<accession>A0A3B0UHI9</accession>
<gene>
    <name evidence="10" type="ORF">MNBD_BACTEROID07-1407</name>
</gene>
<proteinExistence type="inferred from homology"/>
<dbReference type="PROSITE" id="PS51318">
    <property type="entry name" value="TAT"/>
    <property type="match status" value="1"/>
</dbReference>